<keyword evidence="3" id="KW-0813">Transport</keyword>
<feature type="transmembrane region" description="Helical" evidence="8">
    <location>
        <begin position="87"/>
        <end position="111"/>
    </location>
</feature>
<dbReference type="EMBL" id="BMFL01000007">
    <property type="protein sequence ID" value="GGE96273.1"/>
    <property type="molecule type" value="Genomic_DNA"/>
</dbReference>
<dbReference type="PANTHER" id="PTHR30472">
    <property type="entry name" value="FERRIC ENTEROBACTIN TRANSPORT SYSTEM PERMEASE PROTEIN"/>
    <property type="match status" value="1"/>
</dbReference>
<feature type="transmembrane region" description="Helical" evidence="8">
    <location>
        <begin position="281"/>
        <end position="299"/>
    </location>
</feature>
<dbReference type="Proteomes" id="UP000184120">
    <property type="component" value="Unassembled WGS sequence"/>
</dbReference>
<reference evidence="9" key="5">
    <citation type="submission" date="2024-05" db="EMBL/GenBank/DDBJ databases">
        <authorList>
            <person name="Sun Q."/>
            <person name="Zhou Y."/>
        </authorList>
    </citation>
    <scope>NUCLEOTIDE SEQUENCE</scope>
    <source>
        <strain evidence="9">CGMCC 1.12707</strain>
    </source>
</reference>
<feature type="transmembrane region" description="Helical" evidence="8">
    <location>
        <begin position="56"/>
        <end position="75"/>
    </location>
</feature>
<dbReference type="SUPFAM" id="SSF81345">
    <property type="entry name" value="ABC transporter involved in vitamin B12 uptake, BtuC"/>
    <property type="match status" value="1"/>
</dbReference>
<dbReference type="GO" id="GO:0022857">
    <property type="term" value="F:transmembrane transporter activity"/>
    <property type="evidence" value="ECO:0007669"/>
    <property type="project" value="InterPro"/>
</dbReference>
<keyword evidence="12" id="KW-1185">Reference proteome</keyword>
<dbReference type="GO" id="GO:0005886">
    <property type="term" value="C:plasma membrane"/>
    <property type="evidence" value="ECO:0007669"/>
    <property type="project" value="UniProtKB-SubCell"/>
</dbReference>
<dbReference type="InterPro" id="IPR000522">
    <property type="entry name" value="ABC_transptr_permease_BtuC"/>
</dbReference>
<accession>A0A1M7BA48</accession>
<dbReference type="Gene3D" id="1.10.3470.10">
    <property type="entry name" value="ABC transporter involved in vitamin B12 uptake, BtuC"/>
    <property type="match status" value="1"/>
</dbReference>
<dbReference type="STRING" id="1434701.SAMN05443634_110100"/>
<protein>
    <submittedName>
        <fullName evidence="9">Iron ABC transporter</fullName>
    </submittedName>
    <submittedName>
        <fullName evidence="10">Iron complex transport system permease protein</fullName>
    </submittedName>
</protein>
<evidence type="ECO:0000313" key="12">
    <source>
        <dbReference type="Proteomes" id="UP000650994"/>
    </source>
</evidence>
<reference evidence="12" key="4">
    <citation type="journal article" date="2019" name="Int. J. Syst. Evol. Microbiol.">
        <title>The Global Catalogue of Microorganisms (GCM) 10K type strain sequencing project: providing services to taxonomists for standard genome sequencing and annotation.</title>
        <authorList>
            <consortium name="The Broad Institute Genomics Platform"/>
            <consortium name="The Broad Institute Genome Sequencing Center for Infectious Disease"/>
            <person name="Wu L."/>
            <person name="Ma J."/>
        </authorList>
    </citation>
    <scope>NUCLEOTIDE SEQUENCE [LARGE SCALE GENOMIC DNA]</scope>
    <source>
        <strain evidence="12">CGMCC 1.12707</strain>
    </source>
</reference>
<evidence type="ECO:0000313" key="10">
    <source>
        <dbReference type="EMBL" id="SHL51814.1"/>
    </source>
</evidence>
<dbReference type="EMBL" id="FRBH01000010">
    <property type="protein sequence ID" value="SHL51814.1"/>
    <property type="molecule type" value="Genomic_DNA"/>
</dbReference>
<reference evidence="11" key="2">
    <citation type="submission" date="2016-11" db="EMBL/GenBank/DDBJ databases">
        <authorList>
            <person name="Varghese N."/>
            <person name="Submissions S."/>
        </authorList>
    </citation>
    <scope>NUCLEOTIDE SEQUENCE [LARGE SCALE GENOMIC DNA]</scope>
    <source>
        <strain evidence="11">DSM 27989</strain>
    </source>
</reference>
<evidence type="ECO:0000256" key="1">
    <source>
        <dbReference type="ARBA" id="ARBA00004651"/>
    </source>
</evidence>
<dbReference type="OrthoDB" id="9811721at2"/>
<keyword evidence="5 8" id="KW-0812">Transmembrane</keyword>
<dbReference type="AlphaFoldDB" id="A0A1M7BA48"/>
<evidence type="ECO:0000256" key="5">
    <source>
        <dbReference type="ARBA" id="ARBA00022692"/>
    </source>
</evidence>
<reference evidence="10" key="3">
    <citation type="submission" date="2016-11" db="EMBL/GenBank/DDBJ databases">
        <authorList>
            <person name="Jaros S."/>
            <person name="Januszkiewicz K."/>
            <person name="Wedrychowicz H."/>
        </authorList>
    </citation>
    <scope>NUCLEOTIDE SEQUENCE [LARGE SCALE GENOMIC DNA]</scope>
    <source>
        <strain evidence="10">DSM 27989</strain>
    </source>
</reference>
<feature type="transmembrane region" description="Helical" evidence="8">
    <location>
        <begin position="308"/>
        <end position="327"/>
    </location>
</feature>
<dbReference type="RefSeq" id="WP_072933354.1">
    <property type="nucleotide sequence ID" value="NZ_BMFL01000007.1"/>
</dbReference>
<evidence type="ECO:0000313" key="11">
    <source>
        <dbReference type="Proteomes" id="UP000184120"/>
    </source>
</evidence>
<evidence type="ECO:0000256" key="4">
    <source>
        <dbReference type="ARBA" id="ARBA00022475"/>
    </source>
</evidence>
<comment type="similarity">
    <text evidence="2">Belongs to the binding-protein-dependent transport system permease family. FecCD subfamily.</text>
</comment>
<evidence type="ECO:0000256" key="7">
    <source>
        <dbReference type="ARBA" id="ARBA00023136"/>
    </source>
</evidence>
<comment type="subcellular location">
    <subcellularLocation>
        <location evidence="1">Cell membrane</location>
        <topology evidence="1">Multi-pass membrane protein</topology>
    </subcellularLocation>
</comment>
<keyword evidence="7 8" id="KW-0472">Membrane</keyword>
<dbReference type="Pfam" id="PF01032">
    <property type="entry name" value="FecCD"/>
    <property type="match status" value="1"/>
</dbReference>
<name>A0A1M7BA48_9FLAO</name>
<evidence type="ECO:0000256" key="2">
    <source>
        <dbReference type="ARBA" id="ARBA00007935"/>
    </source>
</evidence>
<feature type="transmembrane region" description="Helical" evidence="8">
    <location>
        <begin position="149"/>
        <end position="171"/>
    </location>
</feature>
<feature type="transmembrane region" description="Helical" evidence="8">
    <location>
        <begin position="117"/>
        <end position="137"/>
    </location>
</feature>
<dbReference type="GO" id="GO:0033214">
    <property type="term" value="P:siderophore-iron import into cell"/>
    <property type="evidence" value="ECO:0007669"/>
    <property type="project" value="TreeGrafter"/>
</dbReference>
<sequence>MKEKPLFFVLIALTILLFLLSLSVGKVAISFSEIYQVFCGNADEMLHNLVFNFRLTKSLTALLVGISLPISGFLMQELFKNPLAEPSVLGITSMASLGVAIVIFMFSIVGLEEYLNNPWMIIFASFFGSILALVLIISLSFRIKSSASLVIIGFMIAGLAAAFIGIMQYFAPSEKIKSYLVWGFGSLSGLSWEQLGIFTLFVFSGIIISLFTLKGITALLLGEKYAQSLGINIKKMRLIILISTALLTASATAFAGPISFVGLAIPHICRTLLKTGNMKVLYRWVFVTGIFFMLLFSILTEIFPFGTLPINIITALFGAPIVISILLNNKNEVR</sequence>
<keyword evidence="6 8" id="KW-1133">Transmembrane helix</keyword>
<proteinExistence type="inferred from homology"/>
<evidence type="ECO:0000256" key="6">
    <source>
        <dbReference type="ARBA" id="ARBA00022989"/>
    </source>
</evidence>
<evidence type="ECO:0000256" key="8">
    <source>
        <dbReference type="SAM" id="Phobius"/>
    </source>
</evidence>
<dbReference type="CDD" id="cd06550">
    <property type="entry name" value="TM_ABC_iron-siderophores_like"/>
    <property type="match status" value="1"/>
</dbReference>
<organism evidence="10 11">
    <name type="scientific">Chishuiella changwenlii</name>
    <dbReference type="NCBI Taxonomy" id="1434701"/>
    <lineage>
        <taxon>Bacteria</taxon>
        <taxon>Pseudomonadati</taxon>
        <taxon>Bacteroidota</taxon>
        <taxon>Flavobacteriia</taxon>
        <taxon>Flavobacteriales</taxon>
        <taxon>Weeksellaceae</taxon>
        <taxon>Chishuiella</taxon>
    </lineage>
</organism>
<dbReference type="PANTHER" id="PTHR30472:SF41">
    <property type="entry name" value="TRANSPORT SYSTEM PERMEASE PROTEIN"/>
    <property type="match status" value="1"/>
</dbReference>
<dbReference type="Proteomes" id="UP000650994">
    <property type="component" value="Unassembled WGS sequence"/>
</dbReference>
<evidence type="ECO:0000256" key="3">
    <source>
        <dbReference type="ARBA" id="ARBA00022448"/>
    </source>
</evidence>
<reference evidence="9" key="1">
    <citation type="journal article" date="2014" name="Int. J. Syst. Evol. Microbiol.">
        <title>Complete genome of a new Firmicutes species belonging to the dominant human colonic microbiota ('Ruminococcus bicirculans') reveals two chromosomes and a selective capacity to utilize plant glucans.</title>
        <authorList>
            <consortium name="NISC Comparative Sequencing Program"/>
            <person name="Wegmann U."/>
            <person name="Louis P."/>
            <person name="Goesmann A."/>
            <person name="Henrissat B."/>
            <person name="Duncan S.H."/>
            <person name="Flint H.J."/>
        </authorList>
    </citation>
    <scope>NUCLEOTIDE SEQUENCE</scope>
    <source>
        <strain evidence="9">CGMCC 1.12707</strain>
    </source>
</reference>
<keyword evidence="4" id="KW-1003">Cell membrane</keyword>
<feature type="transmembrane region" description="Helical" evidence="8">
    <location>
        <begin position="195"/>
        <end position="217"/>
    </location>
</feature>
<gene>
    <name evidence="9" type="ORF">GCM10010984_12240</name>
    <name evidence="10" type="ORF">SAMN05443634_110100</name>
</gene>
<feature type="transmembrane region" description="Helical" evidence="8">
    <location>
        <begin position="238"/>
        <end position="261"/>
    </location>
</feature>
<evidence type="ECO:0000313" key="9">
    <source>
        <dbReference type="EMBL" id="GGE96273.1"/>
    </source>
</evidence>
<dbReference type="InterPro" id="IPR037294">
    <property type="entry name" value="ABC_BtuC-like"/>
</dbReference>